<dbReference type="OrthoDB" id="7107936at2"/>
<dbReference type="AlphaFoldDB" id="A0A4Y3VHV3"/>
<organism evidence="2 3">
    <name type="scientific">Streptomyces spinoverrucosus</name>
    <dbReference type="NCBI Taxonomy" id="284043"/>
    <lineage>
        <taxon>Bacteria</taxon>
        <taxon>Bacillati</taxon>
        <taxon>Actinomycetota</taxon>
        <taxon>Actinomycetes</taxon>
        <taxon>Kitasatosporales</taxon>
        <taxon>Streptomycetaceae</taxon>
        <taxon>Streptomyces</taxon>
    </lineage>
</organism>
<evidence type="ECO:0000313" key="2">
    <source>
        <dbReference type="EMBL" id="GEC06504.1"/>
    </source>
</evidence>
<dbReference type="Gene3D" id="6.10.180.10">
    <property type="entry name" value="Antitoxin ParD"/>
    <property type="match status" value="1"/>
</dbReference>
<evidence type="ECO:0000259" key="1">
    <source>
        <dbReference type="Pfam" id="PF22513"/>
    </source>
</evidence>
<gene>
    <name evidence="2" type="ORF">SSP24_41590</name>
</gene>
<evidence type="ECO:0000313" key="3">
    <source>
        <dbReference type="Proteomes" id="UP000317881"/>
    </source>
</evidence>
<dbReference type="EMBL" id="BJND01000028">
    <property type="protein sequence ID" value="GEC06504.1"/>
    <property type="molecule type" value="Genomic_DNA"/>
</dbReference>
<dbReference type="RefSeq" id="WP_141311146.1">
    <property type="nucleotide sequence ID" value="NZ_BJND01000028.1"/>
</dbReference>
<proteinExistence type="predicted"/>
<dbReference type="InterPro" id="IPR010985">
    <property type="entry name" value="Ribbon_hlx_hlx"/>
</dbReference>
<keyword evidence="3" id="KW-1185">Reference proteome</keyword>
<sequence length="76" mass="8509">MTVLTIRDMPDDQMQTLKVRAAQAGQSLQAYVKDVLARETAKPTLAEMMQRLDREASADVSTRDVLEAIDEMRAGR</sequence>
<dbReference type="Pfam" id="PF22513">
    <property type="entry name" value="FitA-like_RHH"/>
    <property type="match status" value="1"/>
</dbReference>
<name>A0A4Y3VHV3_9ACTN</name>
<protein>
    <recommendedName>
        <fullName evidence="1">Antitoxin FitA-like ribbon-helix-helix domain-containing protein</fullName>
    </recommendedName>
</protein>
<dbReference type="InterPro" id="IPR038296">
    <property type="entry name" value="ParD_sf"/>
</dbReference>
<comment type="caution">
    <text evidence="2">The sequence shown here is derived from an EMBL/GenBank/DDBJ whole genome shotgun (WGS) entry which is preliminary data.</text>
</comment>
<dbReference type="Proteomes" id="UP000317881">
    <property type="component" value="Unassembled WGS sequence"/>
</dbReference>
<reference evidence="2 3" key="1">
    <citation type="submission" date="2019-06" db="EMBL/GenBank/DDBJ databases">
        <title>Whole genome shotgun sequence of Streptomyces spinoverrucosus NBRC 14228.</title>
        <authorList>
            <person name="Hosoyama A."/>
            <person name="Uohara A."/>
            <person name="Ohji S."/>
            <person name="Ichikawa N."/>
        </authorList>
    </citation>
    <scope>NUCLEOTIDE SEQUENCE [LARGE SCALE GENOMIC DNA]</scope>
    <source>
        <strain evidence="2 3">NBRC 14228</strain>
    </source>
</reference>
<dbReference type="GO" id="GO:0006355">
    <property type="term" value="P:regulation of DNA-templated transcription"/>
    <property type="evidence" value="ECO:0007669"/>
    <property type="project" value="InterPro"/>
</dbReference>
<accession>A0A4Y3VHV3</accession>
<feature type="domain" description="Antitoxin FitA-like ribbon-helix-helix" evidence="1">
    <location>
        <begin position="4"/>
        <end position="38"/>
    </location>
</feature>
<dbReference type="SUPFAM" id="SSF47598">
    <property type="entry name" value="Ribbon-helix-helix"/>
    <property type="match status" value="1"/>
</dbReference>
<dbReference type="InterPro" id="IPR053853">
    <property type="entry name" value="FitA-like_RHH"/>
</dbReference>